<evidence type="ECO:0000256" key="4">
    <source>
        <dbReference type="PROSITE-ProRule" id="PRU00335"/>
    </source>
</evidence>
<feature type="domain" description="HTH tetR-type" evidence="6">
    <location>
        <begin position="21"/>
        <end position="81"/>
    </location>
</feature>
<dbReference type="Pfam" id="PF17754">
    <property type="entry name" value="TetR_C_14"/>
    <property type="match status" value="1"/>
</dbReference>
<dbReference type="eggNOG" id="COG1309">
    <property type="taxonomic scope" value="Bacteria"/>
</dbReference>
<dbReference type="InterPro" id="IPR050109">
    <property type="entry name" value="HTH-type_TetR-like_transc_reg"/>
</dbReference>
<protein>
    <submittedName>
        <fullName evidence="7">TetR-family transcriptional regulator</fullName>
    </submittedName>
</protein>
<dbReference type="AlphaFoldDB" id="F8K2C8"/>
<dbReference type="Pfam" id="PF00440">
    <property type="entry name" value="TetR_N"/>
    <property type="match status" value="1"/>
</dbReference>
<dbReference type="Gene3D" id="1.10.357.10">
    <property type="entry name" value="Tetracycline Repressor, domain 2"/>
    <property type="match status" value="1"/>
</dbReference>
<dbReference type="PRINTS" id="PR00455">
    <property type="entry name" value="HTHTETR"/>
</dbReference>
<proteinExistence type="predicted"/>
<accession>G8WR63</accession>
<accession>F8K2C8</accession>
<dbReference type="Proteomes" id="UP000007842">
    <property type="component" value="Chromosome"/>
</dbReference>
<gene>
    <name evidence="7" type="ordered locus">SCATT_38490</name>
</gene>
<dbReference type="HOGENOM" id="CLU_069356_2_2_11"/>
<feature type="DNA-binding region" description="H-T-H motif" evidence="4">
    <location>
        <begin position="44"/>
        <end position="63"/>
    </location>
</feature>
<organism evidence="7 8">
    <name type="scientific">Streptantibioticus cattleyicolor (strain ATCC 35852 / DSM 46488 / JCM 4925 / NBRC 14057 / NRRL 8057)</name>
    <name type="common">Streptomyces cattleya</name>
    <dbReference type="NCBI Taxonomy" id="1003195"/>
    <lineage>
        <taxon>Bacteria</taxon>
        <taxon>Bacillati</taxon>
        <taxon>Actinomycetota</taxon>
        <taxon>Actinomycetes</taxon>
        <taxon>Kitasatosporales</taxon>
        <taxon>Streptomycetaceae</taxon>
        <taxon>Streptantibioticus</taxon>
    </lineage>
</organism>
<dbReference type="InterPro" id="IPR009057">
    <property type="entry name" value="Homeodomain-like_sf"/>
</dbReference>
<feature type="compositionally biased region" description="Low complexity" evidence="5">
    <location>
        <begin position="1"/>
        <end position="13"/>
    </location>
</feature>
<keyword evidence="3" id="KW-0804">Transcription</keyword>
<feature type="region of interest" description="Disordered" evidence="5">
    <location>
        <begin position="1"/>
        <end position="20"/>
    </location>
</feature>
<dbReference type="SUPFAM" id="SSF46689">
    <property type="entry name" value="Homeodomain-like"/>
    <property type="match status" value="1"/>
</dbReference>
<keyword evidence="2 4" id="KW-0238">DNA-binding</keyword>
<evidence type="ECO:0000256" key="2">
    <source>
        <dbReference type="ARBA" id="ARBA00023125"/>
    </source>
</evidence>
<evidence type="ECO:0000256" key="1">
    <source>
        <dbReference type="ARBA" id="ARBA00023015"/>
    </source>
</evidence>
<reference evidence="8" key="1">
    <citation type="submission" date="2011-12" db="EMBL/GenBank/DDBJ databases">
        <title>Complete genome sequence of Streptomyces cattleya strain DSM 46488.</title>
        <authorList>
            <person name="Ou H.-Y."/>
            <person name="Li P."/>
            <person name="Zhao C."/>
            <person name="O'Hagan D."/>
            <person name="Deng Z."/>
        </authorList>
    </citation>
    <scope>NUCLEOTIDE SEQUENCE [LARGE SCALE GENOMIC DNA]</scope>
    <source>
        <strain evidence="8">ATCC 35852 / DSM 46488 / JCM 4925 / NBRC 14057 / NRRL 8057</strain>
    </source>
</reference>
<sequence length="203" mass="22451">MAPAPTSPAAAPTGLRERKKLKTRRAIRQAAFRLFERQGYEATTIEQIAAAAEVSPSTFFRYFPAKEDVVLTDEYDPVADELRDRPAGESPVASLRHAVVQPLRRMTADDREELLHRLRLARQIPGLRARMGEATAGSARQLVTVLAERAGRSPDDFELRVVTGALLGAWAETVLHWSECDGREDLAALVDRALEVLSGHLSR</sequence>
<dbReference type="Gene3D" id="1.10.10.60">
    <property type="entry name" value="Homeodomain-like"/>
    <property type="match status" value="1"/>
</dbReference>
<dbReference type="OrthoDB" id="8688418at2"/>
<dbReference type="PANTHER" id="PTHR30055:SF234">
    <property type="entry name" value="HTH-TYPE TRANSCRIPTIONAL REGULATOR BETI"/>
    <property type="match status" value="1"/>
</dbReference>
<keyword evidence="8" id="KW-1185">Reference proteome</keyword>
<dbReference type="EMBL" id="CP003219">
    <property type="protein sequence ID" value="AEW96220.1"/>
    <property type="molecule type" value="Genomic_DNA"/>
</dbReference>
<dbReference type="KEGG" id="sct:SCAT_3863"/>
<evidence type="ECO:0000313" key="7">
    <source>
        <dbReference type="EMBL" id="AEW96220.1"/>
    </source>
</evidence>
<dbReference type="GO" id="GO:0003700">
    <property type="term" value="F:DNA-binding transcription factor activity"/>
    <property type="evidence" value="ECO:0007669"/>
    <property type="project" value="TreeGrafter"/>
</dbReference>
<dbReference type="InterPro" id="IPR041347">
    <property type="entry name" value="MftR_C"/>
</dbReference>
<dbReference type="PATRIC" id="fig|1003195.11.peg.5312"/>
<evidence type="ECO:0000256" key="5">
    <source>
        <dbReference type="SAM" id="MobiDB-lite"/>
    </source>
</evidence>
<evidence type="ECO:0000313" key="8">
    <source>
        <dbReference type="Proteomes" id="UP000007842"/>
    </source>
</evidence>
<dbReference type="KEGG" id="scy:SCATT_38490"/>
<dbReference type="STRING" id="1003195.SCATT_38490"/>
<dbReference type="PANTHER" id="PTHR30055">
    <property type="entry name" value="HTH-TYPE TRANSCRIPTIONAL REGULATOR RUTR"/>
    <property type="match status" value="1"/>
</dbReference>
<dbReference type="InterPro" id="IPR001647">
    <property type="entry name" value="HTH_TetR"/>
</dbReference>
<dbReference type="GO" id="GO:0000976">
    <property type="term" value="F:transcription cis-regulatory region binding"/>
    <property type="evidence" value="ECO:0007669"/>
    <property type="project" value="TreeGrafter"/>
</dbReference>
<evidence type="ECO:0000256" key="3">
    <source>
        <dbReference type="ARBA" id="ARBA00023163"/>
    </source>
</evidence>
<evidence type="ECO:0000259" key="6">
    <source>
        <dbReference type="PROSITE" id="PS50977"/>
    </source>
</evidence>
<keyword evidence="1" id="KW-0805">Transcription regulation</keyword>
<dbReference type="PROSITE" id="PS50977">
    <property type="entry name" value="HTH_TETR_2"/>
    <property type="match status" value="1"/>
</dbReference>
<dbReference type="RefSeq" id="WP_014144578.1">
    <property type="nucleotide sequence ID" value="NC_016111.1"/>
</dbReference>
<name>F8K2C8_STREN</name>